<accession>A0A1I0NXB6</accession>
<dbReference type="EMBL" id="FOIR01000001">
    <property type="protein sequence ID" value="SEW06171.1"/>
    <property type="molecule type" value="Genomic_DNA"/>
</dbReference>
<dbReference type="AlphaFoldDB" id="A0A1I0NXB6"/>
<dbReference type="OrthoDB" id="951068at2"/>
<proteinExistence type="predicted"/>
<dbReference type="RefSeq" id="WP_090257911.1">
    <property type="nucleotide sequence ID" value="NZ_FOIR01000001.1"/>
</dbReference>
<keyword evidence="2" id="KW-0413">Isomerase</keyword>
<name>A0A1I0NXB6_9BACT</name>
<feature type="signal peptide" evidence="1">
    <location>
        <begin position="1"/>
        <end position="18"/>
    </location>
</feature>
<dbReference type="PROSITE" id="PS00018">
    <property type="entry name" value="EF_HAND_1"/>
    <property type="match status" value="1"/>
</dbReference>
<evidence type="ECO:0000313" key="3">
    <source>
        <dbReference type="Proteomes" id="UP000199437"/>
    </source>
</evidence>
<keyword evidence="1" id="KW-0732">Signal</keyword>
<sequence>MKTLFAIALSLCTVSSFAQQTTQDDINRDVWYNFMQAYQDLDASLFNQIHTDDVIRVVIDQNMMFVGQEYKDRNLENFNRWNANNVKQKIEFSFYNRASKNGIAYETGIFKLTRYQGFESKSYYGKFHVTLKKIAGTWKIYIDSDTNESGTINEEDFLKGDELGF</sequence>
<feature type="chain" id="PRO_5011548943" evidence="1">
    <location>
        <begin position="19"/>
        <end position="165"/>
    </location>
</feature>
<dbReference type="InterPro" id="IPR032710">
    <property type="entry name" value="NTF2-like_dom_sf"/>
</dbReference>
<evidence type="ECO:0000313" key="2">
    <source>
        <dbReference type="EMBL" id="SEW06171.1"/>
    </source>
</evidence>
<dbReference type="Proteomes" id="UP000199437">
    <property type="component" value="Unassembled WGS sequence"/>
</dbReference>
<dbReference type="Gene3D" id="3.10.450.50">
    <property type="match status" value="1"/>
</dbReference>
<organism evidence="2 3">
    <name type="scientific">Roseivirga pacifica</name>
    <dbReference type="NCBI Taxonomy" id="1267423"/>
    <lineage>
        <taxon>Bacteria</taxon>
        <taxon>Pseudomonadati</taxon>
        <taxon>Bacteroidota</taxon>
        <taxon>Cytophagia</taxon>
        <taxon>Cytophagales</taxon>
        <taxon>Roseivirgaceae</taxon>
        <taxon>Roseivirga</taxon>
    </lineage>
</organism>
<dbReference type="SUPFAM" id="SSF54427">
    <property type="entry name" value="NTF2-like"/>
    <property type="match status" value="1"/>
</dbReference>
<dbReference type="STRING" id="1267423.SAMN05216290_1530"/>
<keyword evidence="3" id="KW-1185">Reference proteome</keyword>
<evidence type="ECO:0000256" key="1">
    <source>
        <dbReference type="SAM" id="SignalP"/>
    </source>
</evidence>
<reference evidence="3" key="1">
    <citation type="submission" date="2016-10" db="EMBL/GenBank/DDBJ databases">
        <authorList>
            <person name="Varghese N."/>
            <person name="Submissions S."/>
        </authorList>
    </citation>
    <scope>NUCLEOTIDE SEQUENCE [LARGE SCALE GENOMIC DNA]</scope>
    <source>
        <strain evidence="3">CGMCC 1.12402</strain>
    </source>
</reference>
<dbReference type="InterPro" id="IPR018247">
    <property type="entry name" value="EF_Hand_1_Ca_BS"/>
</dbReference>
<protein>
    <submittedName>
        <fullName evidence="2">Ketosteroid isomerase homolog</fullName>
    </submittedName>
</protein>
<dbReference type="GO" id="GO:0016853">
    <property type="term" value="F:isomerase activity"/>
    <property type="evidence" value="ECO:0007669"/>
    <property type="project" value="UniProtKB-KW"/>
</dbReference>
<gene>
    <name evidence="2" type="ORF">SAMN05216290_1530</name>
</gene>
<dbReference type="GeneID" id="99986254"/>